<comment type="caution">
    <text evidence="3">The sequence shown here is derived from an EMBL/GenBank/DDBJ whole genome shotgun (WGS) entry which is preliminary data.</text>
</comment>
<dbReference type="PANTHER" id="PTHR34477">
    <property type="entry name" value="UPF0213 PROTEIN YHBQ"/>
    <property type="match status" value="1"/>
</dbReference>
<organism evidence="3 4">
    <name type="scientific">Candidatus Jorgensenbacteria bacterium RIFCSPLOWO2_01_FULL_45_25b</name>
    <dbReference type="NCBI Taxonomy" id="1798471"/>
    <lineage>
        <taxon>Bacteria</taxon>
        <taxon>Candidatus Joergenseniibacteriota</taxon>
    </lineage>
</organism>
<protein>
    <submittedName>
        <fullName evidence="3">Excinuclease ABC subunit C</fullName>
    </submittedName>
</protein>
<dbReference type="SUPFAM" id="SSF82771">
    <property type="entry name" value="GIY-YIG endonuclease"/>
    <property type="match status" value="1"/>
</dbReference>
<evidence type="ECO:0000313" key="3">
    <source>
        <dbReference type="EMBL" id="OGG39694.1"/>
    </source>
</evidence>
<dbReference type="CDD" id="cd10449">
    <property type="entry name" value="GIY-YIG_SLX1_like"/>
    <property type="match status" value="1"/>
</dbReference>
<feature type="domain" description="GIY-YIG" evidence="2">
    <location>
        <begin position="1"/>
        <end position="75"/>
    </location>
</feature>
<reference evidence="3 4" key="1">
    <citation type="journal article" date="2016" name="Nat. Commun.">
        <title>Thousands of microbial genomes shed light on interconnected biogeochemical processes in an aquifer system.</title>
        <authorList>
            <person name="Anantharaman K."/>
            <person name="Brown C.T."/>
            <person name="Hug L.A."/>
            <person name="Sharon I."/>
            <person name="Castelle C.J."/>
            <person name="Probst A.J."/>
            <person name="Thomas B.C."/>
            <person name="Singh A."/>
            <person name="Wilkins M.J."/>
            <person name="Karaoz U."/>
            <person name="Brodie E.L."/>
            <person name="Williams K.H."/>
            <person name="Hubbard S.S."/>
            <person name="Banfield J.F."/>
        </authorList>
    </citation>
    <scope>NUCLEOTIDE SEQUENCE [LARGE SCALE GENOMIC DNA]</scope>
</reference>
<dbReference type="EMBL" id="MFKK01000037">
    <property type="protein sequence ID" value="OGG39694.1"/>
    <property type="molecule type" value="Genomic_DNA"/>
</dbReference>
<dbReference type="Pfam" id="PF01541">
    <property type="entry name" value="GIY-YIG"/>
    <property type="match status" value="1"/>
</dbReference>
<comment type="similarity">
    <text evidence="1">Belongs to the UPF0213 family.</text>
</comment>
<dbReference type="PROSITE" id="PS50164">
    <property type="entry name" value="GIY_YIG"/>
    <property type="match status" value="1"/>
</dbReference>
<dbReference type="PANTHER" id="PTHR34477:SF1">
    <property type="entry name" value="UPF0213 PROTEIN YHBQ"/>
    <property type="match status" value="1"/>
</dbReference>
<dbReference type="STRING" id="1798471.A3A21_00135"/>
<dbReference type="InterPro" id="IPR000305">
    <property type="entry name" value="GIY-YIG_endonuc"/>
</dbReference>
<dbReference type="InterPro" id="IPR035901">
    <property type="entry name" value="GIY-YIG_endonuc_sf"/>
</dbReference>
<dbReference type="Gene3D" id="3.40.1440.10">
    <property type="entry name" value="GIY-YIG endonuclease"/>
    <property type="match status" value="1"/>
</dbReference>
<evidence type="ECO:0000259" key="2">
    <source>
        <dbReference type="PROSITE" id="PS50164"/>
    </source>
</evidence>
<gene>
    <name evidence="3" type="ORF">A3A21_00135</name>
</gene>
<sequence length="88" mass="10577">MFYVYVLQSIKDGQWYTGYASDLKRRIKEHNLGRNFSTKHRIPFCLIYYEACLSEKDAKTREKYLKSGMGKRYLKNRMRYFLSTSNGL</sequence>
<dbReference type="InterPro" id="IPR050190">
    <property type="entry name" value="UPF0213_domain"/>
</dbReference>
<dbReference type="Proteomes" id="UP000176996">
    <property type="component" value="Unassembled WGS sequence"/>
</dbReference>
<accession>A0A1F6BRZ0</accession>
<name>A0A1F6BRZ0_9BACT</name>
<proteinExistence type="inferred from homology"/>
<dbReference type="AlphaFoldDB" id="A0A1F6BRZ0"/>
<evidence type="ECO:0000256" key="1">
    <source>
        <dbReference type="ARBA" id="ARBA00007435"/>
    </source>
</evidence>
<evidence type="ECO:0000313" key="4">
    <source>
        <dbReference type="Proteomes" id="UP000176996"/>
    </source>
</evidence>